<accession>A0A533QBG7</accession>
<dbReference type="Pfam" id="PF22187">
    <property type="entry name" value="DUF6946"/>
    <property type="match status" value="1"/>
</dbReference>
<dbReference type="InterPro" id="IPR054024">
    <property type="entry name" value="DUF6946"/>
</dbReference>
<organism evidence="2 3">
    <name type="scientific">Candidatus Jettenia ecosi</name>
    <dbReference type="NCBI Taxonomy" id="2494326"/>
    <lineage>
        <taxon>Bacteria</taxon>
        <taxon>Pseudomonadati</taxon>
        <taxon>Planctomycetota</taxon>
        <taxon>Candidatus Brocadiia</taxon>
        <taxon>Candidatus Brocadiales</taxon>
        <taxon>Candidatus Brocadiaceae</taxon>
        <taxon>Candidatus Jettenia</taxon>
    </lineage>
</organism>
<gene>
    <name evidence="2" type="ORF">JETT_1634</name>
</gene>
<evidence type="ECO:0000259" key="1">
    <source>
        <dbReference type="Pfam" id="PF22187"/>
    </source>
</evidence>
<feature type="domain" description="DUF6946" evidence="1">
    <location>
        <begin position="7"/>
        <end position="219"/>
    </location>
</feature>
<protein>
    <recommendedName>
        <fullName evidence="1">DUF6946 domain-containing protein</fullName>
    </recommendedName>
</protein>
<evidence type="ECO:0000313" key="3">
    <source>
        <dbReference type="Proteomes" id="UP000319783"/>
    </source>
</evidence>
<proteinExistence type="predicted"/>
<reference evidence="2 3" key="1">
    <citation type="submission" date="2019-04" db="EMBL/GenBank/DDBJ databases">
        <title>Genome of a novel bacterium Candidatus Jettenia ecosi reconstructed from metagenome of an anammox bioreactor.</title>
        <authorList>
            <person name="Mardanov A.V."/>
            <person name="Beletsky A.V."/>
            <person name="Ravin N.V."/>
            <person name="Botchkova E.A."/>
            <person name="Litti Y.V."/>
            <person name="Nozhevnikova A.N."/>
        </authorList>
    </citation>
    <scope>NUCLEOTIDE SEQUENCE [LARGE SCALE GENOMIC DNA]</scope>
    <source>
        <strain evidence="2">J2</strain>
    </source>
</reference>
<sequence length="225" mass="25640">MSKILIPIQSAEDWKQFLAEPDKQWKIGYSARTIAYCWQEANGLPDEVRSVLLREPNFEGLETLIAIPEHKVMLNDGARPSQNDLWVLARTNSSLVSIAVEGKVSESFGPTMAEWSVNQSKGKLERLQYLCSVLNLAAKPDDDIRYQFLHRTASAIIEANRFYAKHAVMLVHSFSDSNEGFTDYRRFLSLFNITGELNKVVFAGHVSGVDLYFTWVCGDKQYRKR</sequence>
<name>A0A533QBG7_9BACT</name>
<dbReference type="AlphaFoldDB" id="A0A533QBG7"/>
<dbReference type="Proteomes" id="UP000319783">
    <property type="component" value="Unassembled WGS sequence"/>
</dbReference>
<comment type="caution">
    <text evidence="2">The sequence shown here is derived from an EMBL/GenBank/DDBJ whole genome shotgun (WGS) entry which is preliminary data.</text>
</comment>
<dbReference type="EMBL" id="SULG01000028">
    <property type="protein sequence ID" value="TLD42066.1"/>
    <property type="molecule type" value="Genomic_DNA"/>
</dbReference>
<evidence type="ECO:0000313" key="2">
    <source>
        <dbReference type="EMBL" id="TLD42066.1"/>
    </source>
</evidence>